<dbReference type="GO" id="GO:0007032">
    <property type="term" value="P:endosome organization"/>
    <property type="evidence" value="ECO:0007669"/>
    <property type="project" value="TreeGrafter"/>
</dbReference>
<reference evidence="5 6" key="1">
    <citation type="submission" date="2019-07" db="EMBL/GenBank/DDBJ databases">
        <title>Genomes of Cafeteria roenbergensis.</title>
        <authorList>
            <person name="Fischer M.G."/>
            <person name="Hackl T."/>
            <person name="Roman M."/>
        </authorList>
    </citation>
    <scope>NUCLEOTIDE SEQUENCE [LARGE SCALE GENOMIC DNA]</scope>
    <source>
        <strain evidence="5 6">RCC970-E3</strain>
    </source>
</reference>
<dbReference type="GO" id="GO:0005768">
    <property type="term" value="C:endosome"/>
    <property type="evidence" value="ECO:0007669"/>
    <property type="project" value="TreeGrafter"/>
</dbReference>
<gene>
    <name evidence="5" type="ORF">FNF28_01292</name>
</gene>
<dbReference type="Proteomes" id="UP000324907">
    <property type="component" value="Unassembled WGS sequence"/>
</dbReference>
<name>A0A5A8E3U6_CAFRO</name>
<evidence type="ECO:0000313" key="5">
    <source>
        <dbReference type="EMBL" id="KAA0170750.1"/>
    </source>
</evidence>
<dbReference type="InterPro" id="IPR028283">
    <property type="entry name" value="WASH-7_C"/>
</dbReference>
<sequence length="1613" mass="174904">MWCLASTSAFLGGHLQLRQTRRVCCRPTTELFELPSTMAAAAGTAGEHRRGLDCLSEVLDDKHVAQVLREHLQFPHKASPALGYAGGSKFAAGALFVKLSTGPTSLFEGGPGLLGKVLAKEQAVGKFLLENLRSTNVVVPMSRRADVFVFDPGPMPIHWTSRDWVGRVVSARALVSTRYDLGDHSICVGSSDALQTFHLCAGFHPLAELIAATMGLSYGVVKLKGEGPVTLHKFETLVYKRDERLPKDAGMSDRDCALLLGMDKGESEVSKVCKELEQRYSEELQDPTREHLDRMYALTREHRSRLDEVEQEVGKLPVGIPASGLAPILVATSQVERIPVYDLVESELEEINPVVRRVLVSLTAVAHECEELAATAEAEYCAPLALFGWNKADDTHDWGSGQLEEMLGRALPKLQDASNFGQRCRDVALNAMQQLAGLFDASQASSALWRGAELRGVVSRLGAMLASLLAIDLVVRGNDQLRSAWDAFQRAVQLEGAAACGDAARFRALREMVLSLDEGLMSGRLFLRALQQPYDVGSVATGDAVVPVHKNETMNKELTRRAVSLAVEAAGIAAKGNAAALPDVVGGMCVYALARTVAPPGVKPSTSEFFALWKTLDLCPVVPLFGGRAVFMADDFLREFCAIPGLADRRLRPLDPAATRATAFEKASRDLPAEAAAAARAARSWALRAGMVFAETPVGADAPPTLPNEIMQERGRLVKQAVHIAQRARLLATHFLALQFVNHGKLLKSCVLALGSLAESQKLIETTLKQYEHVIAVALPFLVKSSLARTAKHIGDATNRLSRARRGDAMATLVEVCRQLILTITDASDVLSADRCTLFSIAVSAFTQRSSYTSSSAAGEMAVVVEEATLLSSYQRLVAEATDCSFLYFVRDLLPLMIEPLALSPVRCQRLPHLIAAFTDAAAMLASTVHLPAISTRTAEAVADAAADGDAAAAAAAAAGAGGASQQRVMTRKEAEAAEAALARDPRENLVSAFDSFLRRTVLEQLVQPLCREIEADVRVQVHSVLLKHMSAPSPKDSKARSTGVLPRPAAWLLDLPPLRFVQAEVSIKAEVEAYLESSFFDQTAIALHDWRTYGEMAALACTKFGLSIADHKLPMGSAETVTSGLDVLQIMRSIHIFCRRFTYNLHEQAFIERRAEAGAKHLNAVTVDSIRGSVMQHGTGMLNTTVNFAFQFLSRRCFPKIIAFLSDEHVNAILSKRRRAFQRDSKSLDGRFPYESAKEMQSEFGKFGVTRDGQTCLDAFRRVVTEVGNALGYVRMVRTAGMRQSATAVQFLPTVRDGDIISFEEHTTTGTLTGAVAASAPPEPVEGQTAEEAEEAAAAARQGTPKPLAPETVEAAKTLDDVIKNLMESFGDESNFLVRLVEMFRESTSNLIASDKAAAASGAGKARRRAKHPLELFATLCPPLCISYVTALKLARGQLERVSKGKEAYFADDGFAVGMAFILAVLRQERAFDSMHWFQSTKEHFSRVQTQIAKDKVRAEEAEEKARRNPRAKAAAASEHDFVLDQHISDDKPRLTRAELEASSKRQEMTEHAFEGLSFTVFAARVFFRVDDEDLERAKRASERIKAAAPRVPNASGGAAAASAAGAAAPEE</sequence>
<dbReference type="InterPro" id="IPR027307">
    <property type="entry name" value="WASH7"/>
</dbReference>
<dbReference type="Pfam" id="PF14744">
    <property type="entry name" value="WASH-7_mid"/>
    <property type="match status" value="1"/>
</dbReference>
<accession>A0A5A8E3U6</accession>
<dbReference type="Pfam" id="PF14745">
    <property type="entry name" value="WASH-4_N"/>
    <property type="match status" value="1"/>
</dbReference>
<dbReference type="GO" id="GO:0071203">
    <property type="term" value="C:WASH complex"/>
    <property type="evidence" value="ECO:0007669"/>
    <property type="project" value="InterPro"/>
</dbReference>
<proteinExistence type="predicted"/>
<evidence type="ECO:0000259" key="3">
    <source>
        <dbReference type="Pfam" id="PF14745"/>
    </source>
</evidence>
<feature type="domain" description="WASH complex subunit 7 C-terminal" evidence="4">
    <location>
        <begin position="1353"/>
        <end position="1570"/>
    </location>
</feature>
<evidence type="ECO:0000256" key="1">
    <source>
        <dbReference type="SAM" id="MobiDB-lite"/>
    </source>
</evidence>
<dbReference type="InterPro" id="IPR028191">
    <property type="entry name" value="WASH-4_N"/>
</dbReference>
<feature type="compositionally biased region" description="Low complexity" evidence="1">
    <location>
        <begin position="1596"/>
        <end position="1613"/>
    </location>
</feature>
<protein>
    <submittedName>
        <fullName evidence="5">Uncharacterized protein</fullName>
    </submittedName>
</protein>
<feature type="region of interest" description="Disordered" evidence="1">
    <location>
        <begin position="1318"/>
        <end position="1347"/>
    </location>
</feature>
<evidence type="ECO:0000259" key="4">
    <source>
        <dbReference type="Pfam" id="PF14746"/>
    </source>
</evidence>
<organism evidence="5 6">
    <name type="scientific">Cafeteria roenbergensis</name>
    <name type="common">Marine flagellate</name>
    <dbReference type="NCBI Taxonomy" id="33653"/>
    <lineage>
        <taxon>Eukaryota</taxon>
        <taxon>Sar</taxon>
        <taxon>Stramenopiles</taxon>
        <taxon>Bigyra</taxon>
        <taxon>Opalozoa</taxon>
        <taxon>Bicosoecida</taxon>
        <taxon>Cafeteriaceae</taxon>
        <taxon>Cafeteria</taxon>
    </lineage>
</organism>
<dbReference type="EMBL" id="VLTL01000011">
    <property type="protein sequence ID" value="KAA0170750.1"/>
    <property type="molecule type" value="Genomic_DNA"/>
</dbReference>
<evidence type="ECO:0000313" key="6">
    <source>
        <dbReference type="Proteomes" id="UP000324907"/>
    </source>
</evidence>
<feature type="region of interest" description="Disordered" evidence="1">
    <location>
        <begin position="1584"/>
        <end position="1613"/>
    </location>
</feature>
<evidence type="ECO:0000259" key="2">
    <source>
        <dbReference type="Pfam" id="PF14744"/>
    </source>
</evidence>
<feature type="domain" description="WASH complex subunit 4 N-terminal" evidence="3">
    <location>
        <begin position="301"/>
        <end position="885"/>
    </location>
</feature>
<dbReference type="PANTHER" id="PTHR31409">
    <property type="entry name" value="WASH COMPLEX SUBUNIT 4"/>
    <property type="match status" value="1"/>
</dbReference>
<dbReference type="Pfam" id="PF14746">
    <property type="entry name" value="WASH-7_C"/>
    <property type="match status" value="1"/>
</dbReference>
<feature type="domain" description="WASH complex subunit 7 central" evidence="2">
    <location>
        <begin position="978"/>
        <end position="1296"/>
    </location>
</feature>
<dbReference type="PANTHER" id="PTHR31409:SF0">
    <property type="entry name" value="WASH COMPLEX SUBUNIT 4"/>
    <property type="match status" value="1"/>
</dbReference>
<dbReference type="InterPro" id="IPR028282">
    <property type="entry name" value="WASH-7_central"/>
</dbReference>
<comment type="caution">
    <text evidence="5">The sequence shown here is derived from an EMBL/GenBank/DDBJ whole genome shotgun (WGS) entry which is preliminary data.</text>
</comment>
<dbReference type="GO" id="GO:0016197">
    <property type="term" value="P:endosomal transport"/>
    <property type="evidence" value="ECO:0007669"/>
    <property type="project" value="TreeGrafter"/>
</dbReference>
<feature type="region of interest" description="Disordered" evidence="1">
    <location>
        <begin position="1500"/>
        <end position="1519"/>
    </location>
</feature>